<comment type="caution">
    <text evidence="1">The sequence shown here is derived from an EMBL/GenBank/DDBJ whole genome shotgun (WGS) entry which is preliminary data.</text>
</comment>
<dbReference type="AlphaFoldDB" id="A0A0G1U0Y0"/>
<organism evidence="1 2">
    <name type="scientific">Candidatus Beckwithbacteria bacterium GW2011_GWC2_47_9</name>
    <dbReference type="NCBI Taxonomy" id="1618373"/>
    <lineage>
        <taxon>Bacteria</taxon>
        <taxon>Candidatus Beckwithiibacteriota</taxon>
    </lineage>
</organism>
<accession>A0A0G1U0Y0</accession>
<gene>
    <name evidence="1" type="ORF">UY17_C0011G0011</name>
</gene>
<reference evidence="1 2" key="1">
    <citation type="journal article" date="2015" name="Nature">
        <title>rRNA introns, odd ribosomes, and small enigmatic genomes across a large radiation of phyla.</title>
        <authorList>
            <person name="Brown C.T."/>
            <person name="Hug L.A."/>
            <person name="Thomas B.C."/>
            <person name="Sharon I."/>
            <person name="Castelle C.J."/>
            <person name="Singh A."/>
            <person name="Wilkins M.J."/>
            <person name="Williams K.H."/>
            <person name="Banfield J.F."/>
        </authorList>
    </citation>
    <scope>NUCLEOTIDE SEQUENCE [LARGE SCALE GENOMIC DNA]</scope>
</reference>
<proteinExistence type="predicted"/>
<name>A0A0G1U0Y0_9BACT</name>
<sequence length="32" mass="3544">MRVSLDTGAITSLDQNRGIGVYAEQLIKRLPQ</sequence>
<evidence type="ECO:0000313" key="2">
    <source>
        <dbReference type="Proteomes" id="UP000034772"/>
    </source>
</evidence>
<dbReference type="EMBL" id="LCOZ01000011">
    <property type="protein sequence ID" value="KKU87689.1"/>
    <property type="molecule type" value="Genomic_DNA"/>
</dbReference>
<protein>
    <submittedName>
        <fullName evidence="1">Uncharacterized protein</fullName>
    </submittedName>
</protein>
<dbReference type="Proteomes" id="UP000034772">
    <property type="component" value="Unassembled WGS sequence"/>
</dbReference>
<feature type="non-terminal residue" evidence="1">
    <location>
        <position position="32"/>
    </location>
</feature>
<evidence type="ECO:0000313" key="1">
    <source>
        <dbReference type="EMBL" id="KKU87689.1"/>
    </source>
</evidence>